<evidence type="ECO:0000313" key="8">
    <source>
        <dbReference type="Proteomes" id="UP000619260"/>
    </source>
</evidence>
<name>A0A8J3YWN1_9ACTN</name>
<keyword evidence="5 6" id="KW-0472">Membrane</keyword>
<dbReference type="CDD" id="cd06580">
    <property type="entry name" value="TM_PBP1_transp_TpRbsC_like"/>
    <property type="match status" value="1"/>
</dbReference>
<evidence type="ECO:0000256" key="2">
    <source>
        <dbReference type="ARBA" id="ARBA00022475"/>
    </source>
</evidence>
<keyword evidence="4 6" id="KW-1133">Transmembrane helix</keyword>
<feature type="transmembrane region" description="Helical" evidence="6">
    <location>
        <begin position="115"/>
        <end position="136"/>
    </location>
</feature>
<evidence type="ECO:0000256" key="1">
    <source>
        <dbReference type="ARBA" id="ARBA00004651"/>
    </source>
</evidence>
<evidence type="ECO:0000256" key="4">
    <source>
        <dbReference type="ARBA" id="ARBA00022989"/>
    </source>
</evidence>
<accession>A0A8J3YWN1</accession>
<evidence type="ECO:0000256" key="6">
    <source>
        <dbReference type="SAM" id="Phobius"/>
    </source>
</evidence>
<feature type="transmembrane region" description="Helical" evidence="6">
    <location>
        <begin position="145"/>
        <end position="163"/>
    </location>
</feature>
<evidence type="ECO:0000256" key="3">
    <source>
        <dbReference type="ARBA" id="ARBA00022692"/>
    </source>
</evidence>
<dbReference type="RefSeq" id="WP_203904547.1">
    <property type="nucleotide sequence ID" value="NZ_BOPF01000044.1"/>
</dbReference>
<dbReference type="EMBL" id="BOPF01000044">
    <property type="protein sequence ID" value="GIJ51141.1"/>
    <property type="molecule type" value="Genomic_DNA"/>
</dbReference>
<evidence type="ECO:0000256" key="5">
    <source>
        <dbReference type="ARBA" id="ARBA00023136"/>
    </source>
</evidence>
<sequence>MKTRFDWVRLLPPLIAPLGAILIALVVSSIVLAVGGKEVFPTFELMLDYGSQPGSIAAMLDKATPYYLSAVAAAIGFRMGLFNIGVDGQYRIAALLAAALGGASFMDAVPGVVRIVLIVLVAMLVGAAWAGLAALLKVTRGVSEVISTIMLNTIAGGFVAFLLTTDKLGVQAAGSNAVTTPILPKDVWISDLPIVSGTKDGVFGFIVVAALVGVAYWFLLGRTRFGFDLRAAGANPSAAVASGVDAKRMVIAAMLLSGAVAGLVGLPQLFGEQHAFTESVGGLGFTGIAIALLGRNHPIGMAFGALLWGFLERSAQILDLEGIPKETVTIMQGTAVLAVVVAYELTSHVTKRLQQKRVGESVATPAPTGVSA</sequence>
<organism evidence="7 8">
    <name type="scientific">Virgisporangium aliadipatigenens</name>
    <dbReference type="NCBI Taxonomy" id="741659"/>
    <lineage>
        <taxon>Bacteria</taxon>
        <taxon>Bacillati</taxon>
        <taxon>Actinomycetota</taxon>
        <taxon>Actinomycetes</taxon>
        <taxon>Micromonosporales</taxon>
        <taxon>Micromonosporaceae</taxon>
        <taxon>Virgisporangium</taxon>
    </lineage>
</organism>
<feature type="transmembrane region" description="Helical" evidence="6">
    <location>
        <begin position="276"/>
        <end position="294"/>
    </location>
</feature>
<dbReference type="Pfam" id="PF02653">
    <property type="entry name" value="BPD_transp_2"/>
    <property type="match status" value="1"/>
</dbReference>
<proteinExistence type="predicted"/>
<dbReference type="Proteomes" id="UP000619260">
    <property type="component" value="Unassembled WGS sequence"/>
</dbReference>
<comment type="subcellular location">
    <subcellularLocation>
        <location evidence="1">Cell membrane</location>
        <topology evidence="1">Multi-pass membrane protein</topology>
    </subcellularLocation>
</comment>
<gene>
    <name evidence="7" type="ORF">Val02_80270</name>
</gene>
<keyword evidence="3 6" id="KW-0812">Transmembrane</keyword>
<dbReference type="GO" id="GO:0022857">
    <property type="term" value="F:transmembrane transporter activity"/>
    <property type="evidence" value="ECO:0007669"/>
    <property type="project" value="InterPro"/>
</dbReference>
<keyword evidence="2" id="KW-1003">Cell membrane</keyword>
<dbReference type="GO" id="GO:0005886">
    <property type="term" value="C:plasma membrane"/>
    <property type="evidence" value="ECO:0007669"/>
    <property type="project" value="UniProtKB-SubCell"/>
</dbReference>
<protein>
    <submittedName>
        <fullName evidence="7">ABC transporter permease</fullName>
    </submittedName>
</protein>
<feature type="transmembrane region" description="Helical" evidence="6">
    <location>
        <begin position="92"/>
        <end position="109"/>
    </location>
</feature>
<reference evidence="7" key="1">
    <citation type="submission" date="2021-01" db="EMBL/GenBank/DDBJ databases">
        <title>Whole genome shotgun sequence of Virgisporangium aliadipatigenens NBRC 105644.</title>
        <authorList>
            <person name="Komaki H."/>
            <person name="Tamura T."/>
        </authorList>
    </citation>
    <scope>NUCLEOTIDE SEQUENCE</scope>
    <source>
        <strain evidence="7">NBRC 105644</strain>
    </source>
</reference>
<dbReference type="PANTHER" id="PTHR47089">
    <property type="entry name" value="ABC TRANSPORTER, PERMEASE PROTEIN"/>
    <property type="match status" value="1"/>
</dbReference>
<feature type="transmembrane region" description="Helical" evidence="6">
    <location>
        <begin position="202"/>
        <end position="220"/>
    </location>
</feature>
<evidence type="ECO:0000313" key="7">
    <source>
        <dbReference type="EMBL" id="GIJ51141.1"/>
    </source>
</evidence>
<dbReference type="InterPro" id="IPR001851">
    <property type="entry name" value="ABC_transp_permease"/>
</dbReference>
<feature type="transmembrane region" description="Helical" evidence="6">
    <location>
        <begin position="250"/>
        <end position="270"/>
    </location>
</feature>
<feature type="transmembrane region" description="Helical" evidence="6">
    <location>
        <begin position="66"/>
        <end position="85"/>
    </location>
</feature>
<keyword evidence="8" id="KW-1185">Reference proteome</keyword>
<dbReference type="AlphaFoldDB" id="A0A8J3YWN1"/>
<comment type="caution">
    <text evidence="7">The sequence shown here is derived from an EMBL/GenBank/DDBJ whole genome shotgun (WGS) entry which is preliminary data.</text>
</comment>
<dbReference type="PANTHER" id="PTHR47089:SF1">
    <property type="entry name" value="GUANOSINE ABC TRANSPORTER PERMEASE PROTEIN NUPP"/>
    <property type="match status" value="1"/>
</dbReference>